<feature type="non-terminal residue" evidence="2">
    <location>
        <position position="1"/>
    </location>
</feature>
<keyword evidence="3" id="KW-1185">Reference proteome</keyword>
<organism evidence="2 3">
    <name type="scientific">Parasponia andersonii</name>
    <name type="common">Sponia andersonii</name>
    <dbReference type="NCBI Taxonomy" id="3476"/>
    <lineage>
        <taxon>Eukaryota</taxon>
        <taxon>Viridiplantae</taxon>
        <taxon>Streptophyta</taxon>
        <taxon>Embryophyta</taxon>
        <taxon>Tracheophyta</taxon>
        <taxon>Spermatophyta</taxon>
        <taxon>Magnoliopsida</taxon>
        <taxon>eudicotyledons</taxon>
        <taxon>Gunneridae</taxon>
        <taxon>Pentapetalae</taxon>
        <taxon>rosids</taxon>
        <taxon>fabids</taxon>
        <taxon>Rosales</taxon>
        <taxon>Cannabaceae</taxon>
        <taxon>Parasponia</taxon>
    </lineage>
</organism>
<keyword evidence="1" id="KW-0472">Membrane</keyword>
<feature type="transmembrane region" description="Helical" evidence="1">
    <location>
        <begin position="77"/>
        <end position="96"/>
    </location>
</feature>
<gene>
    <name evidence="2" type="ORF">PanWU01x14_016430</name>
</gene>
<accession>A0A2P5DZL4</accession>
<protein>
    <submittedName>
        <fullName evidence="2">Uncharacterized protein</fullName>
    </submittedName>
</protein>
<name>A0A2P5DZL4_PARAD</name>
<proteinExistence type="predicted"/>
<evidence type="ECO:0000313" key="3">
    <source>
        <dbReference type="Proteomes" id="UP000237105"/>
    </source>
</evidence>
<keyword evidence="1" id="KW-0812">Transmembrane</keyword>
<evidence type="ECO:0000313" key="2">
    <source>
        <dbReference type="EMBL" id="PON78744.1"/>
    </source>
</evidence>
<keyword evidence="1" id="KW-1133">Transmembrane helix</keyword>
<comment type="caution">
    <text evidence="2">The sequence shown here is derived from an EMBL/GenBank/DDBJ whole genome shotgun (WGS) entry which is preliminary data.</text>
</comment>
<evidence type="ECO:0000256" key="1">
    <source>
        <dbReference type="SAM" id="Phobius"/>
    </source>
</evidence>
<dbReference type="Proteomes" id="UP000237105">
    <property type="component" value="Unassembled WGS sequence"/>
</dbReference>
<dbReference type="EMBL" id="JXTB01000007">
    <property type="protein sequence ID" value="PON78744.1"/>
    <property type="molecule type" value="Genomic_DNA"/>
</dbReference>
<reference evidence="3" key="1">
    <citation type="submission" date="2016-06" db="EMBL/GenBank/DDBJ databases">
        <title>Parallel loss of symbiosis genes in relatives of nitrogen-fixing non-legume Parasponia.</title>
        <authorList>
            <person name="Van Velzen R."/>
            <person name="Holmer R."/>
            <person name="Bu F."/>
            <person name="Rutten L."/>
            <person name="Van Zeijl A."/>
            <person name="Liu W."/>
            <person name="Santuari L."/>
            <person name="Cao Q."/>
            <person name="Sharma T."/>
            <person name="Shen D."/>
            <person name="Roswanjaya Y."/>
            <person name="Wardhani T."/>
            <person name="Kalhor M.S."/>
            <person name="Jansen J."/>
            <person name="Van den Hoogen J."/>
            <person name="Gungor B."/>
            <person name="Hartog M."/>
            <person name="Hontelez J."/>
            <person name="Verver J."/>
            <person name="Yang W.-C."/>
            <person name="Schijlen E."/>
            <person name="Repin R."/>
            <person name="Schilthuizen M."/>
            <person name="Schranz E."/>
            <person name="Heidstra R."/>
            <person name="Miyata K."/>
            <person name="Fedorova E."/>
            <person name="Kohlen W."/>
            <person name="Bisseling T."/>
            <person name="Smit S."/>
            <person name="Geurts R."/>
        </authorList>
    </citation>
    <scope>NUCLEOTIDE SEQUENCE [LARGE SCALE GENOMIC DNA]</scope>
    <source>
        <strain evidence="3">cv. WU1-14</strain>
    </source>
</reference>
<dbReference type="AlphaFoldDB" id="A0A2P5DZL4"/>
<sequence length="101" mass="11857">QLYFLQKLYVPITYSYKSYNRMSPLHFQSIPGYKKLSTSSPTKTPSKNNSIYTKCIVAPILIQHSTQIQNHIRRCRLDLFTIIILLFDFGFLIPALENWKT</sequence>